<feature type="compositionally biased region" description="Low complexity" evidence="1">
    <location>
        <begin position="275"/>
        <end position="293"/>
    </location>
</feature>
<feature type="region of interest" description="Disordered" evidence="1">
    <location>
        <begin position="183"/>
        <end position="209"/>
    </location>
</feature>
<dbReference type="AlphaFoldDB" id="A0AAF0PQJ0"/>
<organism evidence="2 3">
    <name type="scientific">Solanum verrucosum</name>
    <dbReference type="NCBI Taxonomy" id="315347"/>
    <lineage>
        <taxon>Eukaryota</taxon>
        <taxon>Viridiplantae</taxon>
        <taxon>Streptophyta</taxon>
        <taxon>Embryophyta</taxon>
        <taxon>Tracheophyta</taxon>
        <taxon>Spermatophyta</taxon>
        <taxon>Magnoliopsida</taxon>
        <taxon>eudicotyledons</taxon>
        <taxon>Gunneridae</taxon>
        <taxon>Pentapetalae</taxon>
        <taxon>asterids</taxon>
        <taxon>lamiids</taxon>
        <taxon>Solanales</taxon>
        <taxon>Solanaceae</taxon>
        <taxon>Solanoideae</taxon>
        <taxon>Solaneae</taxon>
        <taxon>Solanum</taxon>
    </lineage>
</organism>
<dbReference type="EMBL" id="CP133612">
    <property type="protein sequence ID" value="WMV09254.1"/>
    <property type="molecule type" value="Genomic_DNA"/>
</dbReference>
<evidence type="ECO:0000313" key="3">
    <source>
        <dbReference type="Proteomes" id="UP001234989"/>
    </source>
</evidence>
<protein>
    <submittedName>
        <fullName evidence="2">Uncharacterized protein</fullName>
    </submittedName>
</protein>
<accession>A0AAF0PQJ0</accession>
<name>A0AAF0PQJ0_SOLVR</name>
<feature type="region of interest" description="Disordered" evidence="1">
    <location>
        <begin position="269"/>
        <end position="335"/>
    </location>
</feature>
<feature type="compositionally biased region" description="Polar residues" evidence="1">
    <location>
        <begin position="184"/>
        <end position="198"/>
    </location>
</feature>
<proteinExistence type="predicted"/>
<feature type="compositionally biased region" description="Low complexity" evidence="1">
    <location>
        <begin position="306"/>
        <end position="317"/>
    </location>
</feature>
<dbReference type="Proteomes" id="UP001234989">
    <property type="component" value="Chromosome 1"/>
</dbReference>
<keyword evidence="3" id="KW-1185">Reference proteome</keyword>
<reference evidence="2" key="1">
    <citation type="submission" date="2023-08" db="EMBL/GenBank/DDBJ databases">
        <title>A de novo genome assembly of Solanum verrucosum Schlechtendal, a Mexican diploid species geographically isolated from the other diploid A-genome species in potato relatives.</title>
        <authorList>
            <person name="Hosaka K."/>
        </authorList>
    </citation>
    <scope>NUCLEOTIDE SEQUENCE</scope>
    <source>
        <tissue evidence="2">Young leaves</tissue>
    </source>
</reference>
<feature type="compositionally biased region" description="Polar residues" evidence="1">
    <location>
        <begin position="318"/>
        <end position="335"/>
    </location>
</feature>
<sequence>MIQTVLANVVTPLSATIDALVARIPVCECGQGTIKEVTALKATIDALRRDVDQLNPTDMSMISGMVDIPDVSVEPDMPPSTTDIPTVEENRVLDLPLVLPPEASSEGESREHATIKVTLYGLANWSSVSHNHFLPFFTELCPMAYNGIPVPLSIDTPEEIALANIEPTKGNRHLTTLNRKCASNPVSESSLPTTNPSISGVRVPQTRQKRHQAEADLASAMEASKRTHASTRTLPTTPDIVISDDDIVLSRVRRGKHIALKSSCSKPMPTLKAMKSSFSKPSSKFVPKVRSSRNSVSTSKNKHVASPISSSCSLSGSNAKNLTQSNPSASSAQLD</sequence>
<evidence type="ECO:0000256" key="1">
    <source>
        <dbReference type="SAM" id="MobiDB-lite"/>
    </source>
</evidence>
<evidence type="ECO:0000313" key="2">
    <source>
        <dbReference type="EMBL" id="WMV09254.1"/>
    </source>
</evidence>
<gene>
    <name evidence="2" type="ORF">MTR67_002639</name>
</gene>